<evidence type="ECO:0000313" key="4">
    <source>
        <dbReference type="Proteomes" id="UP000731465"/>
    </source>
</evidence>
<proteinExistence type="predicted"/>
<dbReference type="PANTHER" id="PTHR38043:SF1">
    <property type="entry name" value="PROTEIN HEMX"/>
    <property type="match status" value="1"/>
</dbReference>
<organism evidence="3 4">
    <name type="scientific">Succinivibrio faecicola</name>
    <dbReference type="NCBI Taxonomy" id="2820300"/>
    <lineage>
        <taxon>Bacteria</taxon>
        <taxon>Pseudomonadati</taxon>
        <taxon>Pseudomonadota</taxon>
        <taxon>Gammaproteobacteria</taxon>
        <taxon>Aeromonadales</taxon>
        <taxon>Succinivibrionaceae</taxon>
        <taxon>Succinivibrio</taxon>
    </lineage>
</organism>
<feature type="compositionally biased region" description="Polar residues" evidence="1">
    <location>
        <begin position="8"/>
        <end position="30"/>
    </location>
</feature>
<name>A0ABS7DGK4_9GAMM</name>
<dbReference type="Pfam" id="PF04375">
    <property type="entry name" value="HemX"/>
    <property type="match status" value="1"/>
</dbReference>
<evidence type="ECO:0000313" key="3">
    <source>
        <dbReference type="EMBL" id="MBW7570393.1"/>
    </source>
</evidence>
<dbReference type="InterPro" id="IPR007470">
    <property type="entry name" value="HemX"/>
</dbReference>
<dbReference type="RefSeq" id="WP_219937614.1">
    <property type="nucleotide sequence ID" value="NZ_JAGFNY010000016.1"/>
</dbReference>
<feature type="transmembrane region" description="Helical" evidence="2">
    <location>
        <begin position="99"/>
        <end position="120"/>
    </location>
</feature>
<keyword evidence="4" id="KW-1185">Reference proteome</keyword>
<dbReference type="EMBL" id="JAGFNY010000016">
    <property type="protein sequence ID" value="MBW7570393.1"/>
    <property type="molecule type" value="Genomic_DNA"/>
</dbReference>
<dbReference type="PANTHER" id="PTHR38043">
    <property type="entry name" value="PROTEIN HEMX"/>
    <property type="match status" value="1"/>
</dbReference>
<dbReference type="Proteomes" id="UP000731465">
    <property type="component" value="Unassembled WGS sequence"/>
</dbReference>
<feature type="region of interest" description="Disordered" evidence="1">
    <location>
        <begin position="459"/>
        <end position="501"/>
    </location>
</feature>
<comment type="caution">
    <text evidence="3">The sequence shown here is derived from an EMBL/GenBank/DDBJ whole genome shotgun (WGS) entry which is preliminary data.</text>
</comment>
<reference evidence="3 4" key="1">
    <citation type="submission" date="2021-03" db="EMBL/GenBank/DDBJ databases">
        <title>Succinivibrio sp. nov. isolated from feces of cow.</title>
        <authorList>
            <person name="Choi J.-Y."/>
        </authorList>
    </citation>
    <scope>NUCLEOTIDE SEQUENCE [LARGE SCALE GENOMIC DNA]</scope>
    <source>
        <strain evidence="3 4">AGMB01872</strain>
    </source>
</reference>
<evidence type="ECO:0000256" key="1">
    <source>
        <dbReference type="SAM" id="MobiDB-lite"/>
    </source>
</evidence>
<sequence>MDEKKLKQTNIDSQNSSEHVQANSQEQTLEQLEKEAIAIEEVAKDLLHSESKYRPSSDNKPVEANNHKEENMTDTKNKNNSIKEETAVSGEIRSLKTKINVLTALMIAVISGAGFGAYYFHQHRFDDINELASKIEATRLEVSDKALKVESLSNEVKAKDARMDELFTQNSQIIANNNVIKTSTEDLKQLVELYGANTQSVSNRLKDYEDRKPNDWLIAQSYFLVTNAQNILELTDDVSAALLNLERADILIAKIDEDEIIRLREALSKDIAKLKALPVLDIRGMNMKLDCIYNAVAQMPLNEFLRANRDKFESEQNAKTAEIKDWKNNLLESLKDFSSRFIEVRRRDENIVNQFLSPDQTKILVKNIQTEILLAKVAIFNQDQESFIQNLSQVNQQLKAYFDPNSELVSSSLESLDELIKQTITYKSKGSLSSYEKFQNIATDRFHLYKVEKNSVEKSVHEKKTNKKQSTIAQQQAKVNRSQEKILASNVNLSTEKEGNK</sequence>
<feature type="region of interest" description="Disordered" evidence="1">
    <location>
        <begin position="1"/>
        <end position="33"/>
    </location>
</feature>
<feature type="compositionally biased region" description="Polar residues" evidence="1">
    <location>
        <begin position="468"/>
        <end position="480"/>
    </location>
</feature>
<gene>
    <name evidence="3" type="ORF">J5V48_05730</name>
</gene>
<keyword evidence="2" id="KW-1133">Transmembrane helix</keyword>
<keyword evidence="2" id="KW-0472">Membrane</keyword>
<accession>A0ABS7DGK4</accession>
<feature type="region of interest" description="Disordered" evidence="1">
    <location>
        <begin position="48"/>
        <end position="79"/>
    </location>
</feature>
<protein>
    <submittedName>
        <fullName evidence="3">Uroporphyrinogen-III C-methyltransferase</fullName>
    </submittedName>
</protein>
<keyword evidence="2" id="KW-0812">Transmembrane</keyword>
<evidence type="ECO:0000256" key="2">
    <source>
        <dbReference type="SAM" id="Phobius"/>
    </source>
</evidence>